<comment type="caution">
    <text evidence="5">The sequence shown here is derived from an EMBL/GenBank/DDBJ whole genome shotgun (WGS) entry which is preliminary data.</text>
</comment>
<reference evidence="5" key="1">
    <citation type="journal article" date="2015" name="Nature">
        <title>Complex archaea that bridge the gap between prokaryotes and eukaryotes.</title>
        <authorList>
            <person name="Spang A."/>
            <person name="Saw J.H."/>
            <person name="Jorgensen S.L."/>
            <person name="Zaremba-Niedzwiedzka K."/>
            <person name="Martijn J."/>
            <person name="Lind A.E."/>
            <person name="van Eijk R."/>
            <person name="Schleper C."/>
            <person name="Guy L."/>
            <person name="Ettema T.J."/>
        </authorList>
    </citation>
    <scope>NUCLEOTIDE SEQUENCE</scope>
</reference>
<dbReference type="InterPro" id="IPR001406">
    <property type="entry name" value="PsdUridine_synth_TruA"/>
</dbReference>
<dbReference type="AlphaFoldDB" id="A0A0F9UBZ4"/>
<proteinExistence type="inferred from homology"/>
<dbReference type="InterPro" id="IPR020097">
    <property type="entry name" value="PsdUridine_synth_TruA_a/b_dom"/>
</dbReference>
<dbReference type="InterPro" id="IPR020103">
    <property type="entry name" value="PsdUridine_synth_cat_dom_sf"/>
</dbReference>
<dbReference type="FunFam" id="3.30.70.580:FF:000001">
    <property type="entry name" value="tRNA pseudouridine synthase A"/>
    <property type="match status" value="1"/>
</dbReference>
<dbReference type="HAMAP" id="MF_00171">
    <property type="entry name" value="TruA"/>
    <property type="match status" value="1"/>
</dbReference>
<dbReference type="InterPro" id="IPR020094">
    <property type="entry name" value="TruA/RsuA/RluB/E/F_N"/>
</dbReference>
<dbReference type="GO" id="GO:0031119">
    <property type="term" value="P:tRNA pseudouridine synthesis"/>
    <property type="evidence" value="ECO:0007669"/>
    <property type="project" value="TreeGrafter"/>
</dbReference>
<dbReference type="SUPFAM" id="SSF55120">
    <property type="entry name" value="Pseudouridine synthase"/>
    <property type="match status" value="1"/>
</dbReference>
<dbReference type="PIRSF" id="PIRSF001430">
    <property type="entry name" value="tRNA_psdUrid_synth"/>
    <property type="match status" value="1"/>
</dbReference>
<evidence type="ECO:0000259" key="4">
    <source>
        <dbReference type="Pfam" id="PF01416"/>
    </source>
</evidence>
<keyword evidence="3" id="KW-0413">Isomerase</keyword>
<dbReference type="CDD" id="cd02570">
    <property type="entry name" value="PseudoU_synth_EcTruA"/>
    <property type="match status" value="1"/>
</dbReference>
<dbReference type="GO" id="GO:0009982">
    <property type="term" value="F:pseudouridine synthase activity"/>
    <property type="evidence" value="ECO:0007669"/>
    <property type="project" value="InterPro"/>
</dbReference>
<dbReference type="EMBL" id="LAZR01000108">
    <property type="protein sequence ID" value="KKN90700.1"/>
    <property type="molecule type" value="Genomic_DNA"/>
</dbReference>
<evidence type="ECO:0000256" key="2">
    <source>
        <dbReference type="ARBA" id="ARBA00022694"/>
    </source>
</evidence>
<protein>
    <recommendedName>
        <fullName evidence="4">Pseudouridine synthase I TruA alpha/beta domain-containing protein</fullName>
    </recommendedName>
</protein>
<dbReference type="InterPro" id="IPR020095">
    <property type="entry name" value="PsdUridine_synth_TruA_C"/>
</dbReference>
<dbReference type="NCBIfam" id="TIGR00071">
    <property type="entry name" value="hisT_truA"/>
    <property type="match status" value="1"/>
</dbReference>
<sequence>MAEAPDIQPTRNIKLVIAYNGAAYHGWQRQAEGLATVQQTIEDVATRVMGHRVVLHGAGRTDAGVHAEGQVASFHTPNLAIPLMGLRRAIQAKVPGDIAIRSAVVVADDFHASRSATGKTYRYRIYVGPDRPVSLHTLVWRYPHYHLDISRMRDAARRLIGTHDFRGLATSAEQRENTVRTIFRCEVADLSREIHVAVQGDGFLYNMVRNIVGTLVEIGRGQHWRHSRQVWLPDRIDRILTTRDRRDAGPTAPPDGLTLACVHYS</sequence>
<comment type="similarity">
    <text evidence="1">Belongs to the tRNA pseudouridine synthase TruA family.</text>
</comment>
<name>A0A0F9UBZ4_9ZZZZ</name>
<gene>
    <name evidence="5" type="ORF">LCGC14_0226430</name>
</gene>
<evidence type="ECO:0000256" key="3">
    <source>
        <dbReference type="ARBA" id="ARBA00023235"/>
    </source>
</evidence>
<dbReference type="GO" id="GO:0003723">
    <property type="term" value="F:RNA binding"/>
    <property type="evidence" value="ECO:0007669"/>
    <property type="project" value="InterPro"/>
</dbReference>
<dbReference type="Pfam" id="PF01416">
    <property type="entry name" value="PseudoU_synth_1"/>
    <property type="match status" value="2"/>
</dbReference>
<organism evidence="5">
    <name type="scientific">marine sediment metagenome</name>
    <dbReference type="NCBI Taxonomy" id="412755"/>
    <lineage>
        <taxon>unclassified sequences</taxon>
        <taxon>metagenomes</taxon>
        <taxon>ecological metagenomes</taxon>
    </lineage>
</organism>
<evidence type="ECO:0000313" key="5">
    <source>
        <dbReference type="EMBL" id="KKN90700.1"/>
    </source>
</evidence>
<dbReference type="PANTHER" id="PTHR11142">
    <property type="entry name" value="PSEUDOURIDYLATE SYNTHASE"/>
    <property type="match status" value="1"/>
</dbReference>
<dbReference type="Gene3D" id="3.30.70.580">
    <property type="entry name" value="Pseudouridine synthase I, catalytic domain, N-terminal subdomain"/>
    <property type="match status" value="1"/>
</dbReference>
<feature type="domain" description="Pseudouridine synthase I TruA alpha/beta" evidence="4">
    <location>
        <begin position="155"/>
        <end position="264"/>
    </location>
</feature>
<dbReference type="Gene3D" id="3.30.70.660">
    <property type="entry name" value="Pseudouridine synthase I, catalytic domain, C-terminal subdomain"/>
    <property type="match status" value="1"/>
</dbReference>
<dbReference type="PANTHER" id="PTHR11142:SF0">
    <property type="entry name" value="TRNA PSEUDOURIDINE SYNTHASE-LIKE 1"/>
    <property type="match status" value="1"/>
</dbReference>
<keyword evidence="2" id="KW-0819">tRNA processing</keyword>
<accession>A0A0F9UBZ4</accession>
<evidence type="ECO:0000256" key="1">
    <source>
        <dbReference type="ARBA" id="ARBA00009375"/>
    </source>
</evidence>
<feature type="domain" description="Pseudouridine synthase I TruA alpha/beta" evidence="4">
    <location>
        <begin position="17"/>
        <end position="112"/>
    </location>
</feature>